<accession>A0A9P8VFB3</accession>
<feature type="region of interest" description="Disordered" evidence="1">
    <location>
        <begin position="723"/>
        <end position="779"/>
    </location>
</feature>
<keyword evidence="2" id="KW-1133">Transmembrane helix</keyword>
<keyword evidence="2" id="KW-0472">Membrane</keyword>
<feature type="compositionally biased region" description="Low complexity" evidence="1">
    <location>
        <begin position="741"/>
        <end position="760"/>
    </location>
</feature>
<keyword evidence="4" id="KW-1185">Reference proteome</keyword>
<proteinExistence type="predicted"/>
<dbReference type="AlphaFoldDB" id="A0A9P8VFB3"/>
<feature type="compositionally biased region" description="Polar residues" evidence="1">
    <location>
        <begin position="132"/>
        <end position="142"/>
    </location>
</feature>
<keyword evidence="2" id="KW-0812">Transmembrane</keyword>
<dbReference type="OrthoDB" id="3365211at2759"/>
<feature type="compositionally biased region" description="Basic and acidic residues" evidence="1">
    <location>
        <begin position="191"/>
        <end position="200"/>
    </location>
</feature>
<feature type="transmembrane region" description="Helical" evidence="2">
    <location>
        <begin position="461"/>
        <end position="482"/>
    </location>
</feature>
<feature type="compositionally biased region" description="Gly residues" evidence="1">
    <location>
        <begin position="73"/>
        <end position="83"/>
    </location>
</feature>
<comment type="caution">
    <text evidence="3">The sequence shown here is derived from an EMBL/GenBank/DDBJ whole genome shotgun (WGS) entry which is preliminary data.</text>
</comment>
<dbReference type="InterPro" id="IPR021369">
    <property type="entry name" value="DUF2985"/>
</dbReference>
<dbReference type="EMBL" id="JAGSXJ010000007">
    <property type="protein sequence ID" value="KAH6689817.1"/>
    <property type="molecule type" value="Genomic_DNA"/>
</dbReference>
<feature type="region of interest" description="Disordered" evidence="1">
    <location>
        <begin position="250"/>
        <end position="274"/>
    </location>
</feature>
<reference evidence="3" key="1">
    <citation type="journal article" date="2021" name="Nat. Commun.">
        <title>Genetic determinants of endophytism in the Arabidopsis root mycobiome.</title>
        <authorList>
            <person name="Mesny F."/>
            <person name="Miyauchi S."/>
            <person name="Thiergart T."/>
            <person name="Pickel B."/>
            <person name="Atanasova L."/>
            <person name="Karlsson M."/>
            <person name="Huettel B."/>
            <person name="Barry K.W."/>
            <person name="Haridas S."/>
            <person name="Chen C."/>
            <person name="Bauer D."/>
            <person name="Andreopoulos W."/>
            <person name="Pangilinan J."/>
            <person name="LaButti K."/>
            <person name="Riley R."/>
            <person name="Lipzen A."/>
            <person name="Clum A."/>
            <person name="Drula E."/>
            <person name="Henrissat B."/>
            <person name="Kohler A."/>
            <person name="Grigoriev I.V."/>
            <person name="Martin F.M."/>
            <person name="Hacquard S."/>
        </authorList>
    </citation>
    <scope>NUCLEOTIDE SEQUENCE</scope>
    <source>
        <strain evidence="3">MPI-SDFR-AT-0117</strain>
    </source>
</reference>
<evidence type="ECO:0000256" key="1">
    <source>
        <dbReference type="SAM" id="MobiDB-lite"/>
    </source>
</evidence>
<organism evidence="3 4">
    <name type="scientific">Plectosphaerella plurivora</name>
    <dbReference type="NCBI Taxonomy" id="936078"/>
    <lineage>
        <taxon>Eukaryota</taxon>
        <taxon>Fungi</taxon>
        <taxon>Dikarya</taxon>
        <taxon>Ascomycota</taxon>
        <taxon>Pezizomycotina</taxon>
        <taxon>Sordariomycetes</taxon>
        <taxon>Hypocreomycetidae</taxon>
        <taxon>Glomerellales</taxon>
        <taxon>Plectosphaerellaceae</taxon>
        <taxon>Plectosphaerella</taxon>
    </lineage>
</organism>
<feature type="compositionally biased region" description="Low complexity" evidence="1">
    <location>
        <begin position="542"/>
        <end position="554"/>
    </location>
</feature>
<evidence type="ECO:0000256" key="2">
    <source>
        <dbReference type="SAM" id="Phobius"/>
    </source>
</evidence>
<dbReference type="Proteomes" id="UP000770015">
    <property type="component" value="Unassembled WGS sequence"/>
</dbReference>
<feature type="compositionally biased region" description="Polar residues" evidence="1">
    <location>
        <begin position="256"/>
        <end position="270"/>
    </location>
</feature>
<feature type="region of interest" description="Disordered" evidence="1">
    <location>
        <begin position="533"/>
        <end position="596"/>
    </location>
</feature>
<dbReference type="Pfam" id="PF11204">
    <property type="entry name" value="DUF2985"/>
    <property type="match status" value="1"/>
</dbReference>
<gene>
    <name evidence="3" type="ORF">F5X68DRAFT_204305</name>
</gene>
<protein>
    <recommendedName>
        <fullName evidence="5">Ahmp1 protein</fullName>
    </recommendedName>
</protein>
<evidence type="ECO:0008006" key="5">
    <source>
        <dbReference type="Google" id="ProtNLM"/>
    </source>
</evidence>
<feature type="transmembrane region" description="Helical" evidence="2">
    <location>
        <begin position="427"/>
        <end position="455"/>
    </location>
</feature>
<name>A0A9P8VFB3_9PEZI</name>
<feature type="compositionally biased region" description="Basic and acidic residues" evidence="1">
    <location>
        <begin position="723"/>
        <end position="735"/>
    </location>
</feature>
<evidence type="ECO:0000313" key="4">
    <source>
        <dbReference type="Proteomes" id="UP000770015"/>
    </source>
</evidence>
<evidence type="ECO:0000313" key="3">
    <source>
        <dbReference type="EMBL" id="KAH6689817.1"/>
    </source>
</evidence>
<dbReference type="PANTHER" id="PTHR35872:SF2">
    <property type="entry name" value="INTEGRAL MEMBRANE PROTEIN (AFU_ORTHOLOGUE AFUA_5G07110)"/>
    <property type="match status" value="1"/>
</dbReference>
<feature type="transmembrane region" description="Helical" evidence="2">
    <location>
        <begin position="675"/>
        <end position="697"/>
    </location>
</feature>
<feature type="compositionally biased region" description="Polar residues" evidence="1">
    <location>
        <begin position="30"/>
        <end position="41"/>
    </location>
</feature>
<dbReference type="PANTHER" id="PTHR35872">
    <property type="entry name" value="INTEGRAL MEMBRANE PROTEIN (AFU_ORTHOLOGUE AFUA_5G07110)"/>
    <property type="match status" value="1"/>
</dbReference>
<feature type="compositionally biased region" description="Polar residues" evidence="1">
    <location>
        <begin position="576"/>
        <end position="589"/>
    </location>
</feature>
<feature type="transmembrane region" description="Helical" evidence="2">
    <location>
        <begin position="642"/>
        <end position="669"/>
    </location>
</feature>
<feature type="region of interest" description="Disordered" evidence="1">
    <location>
        <begin position="1"/>
        <end position="238"/>
    </location>
</feature>
<sequence length="779" mass="86354">MNHSRRSSNDPSADPVVGRPRGDSTVDRSALTSWASRSSLHAPSFQAAEDAGTEAFPFPPLTDSPTSPRSARRGGGNGGGGGPPSIRDPSPATRDRPDFLRRPSNNPSIRIRRRSNASLRAPAERSSFPDLSAQSLAEHNNSLPPAPPGLPGQQIGRPRSSSHPERGQVPRNDANIARHSRAVPQVAMPRLTEEGTRPTMEELGMTPSPGGRSDDHPLSPVRSLPQEHTAHQPHHTGMVRKVSKFFWPGRGESHRQQASQHSGPASQSQDADTEYDDQLVDWLDVVDPEVQTLSTLTNIQNSLFVPDLGRWVNRRPTYVLSDADAASLRPRTATGISRRPTTAQEPEKRGVAGESLLIPPPIERTSTISSRLTESHYAALPHGTTLEGWTAEDKELLDDHVRHMLHSRRSKFKRSMKGFGQYVRRPLGFAVTLYATLITLFGLAWVLFLIGWIYVPGKQEYVIHIIDSVLVALFAIVGDGLAPFRAVDTYRMIYIAHYSRIIEKAKQGKLQKRRSRLQKRGVTPELRESMDMWTSIDPPGVPSNVPVPVEVPRPTHTRDDIPPEEDDDEVARTDFSRQVSQQRSMNQSPGDLESAKFDDDAEELWPLTPAQRRKFRYQQQKFAKSHSFYKPHETDTHSPFPLGYLIAVVILLDCHSCLQISLGACTWGIDYHTRPFALTTVILCVSITTNITAGLVITIGDRKTRKKEVHKLMNRQELTGEAIKKIDKKRDKEREAEEEAAAAGAAASAPPATATTASSEQSEKRKNSGLGKLRKERSE</sequence>